<dbReference type="FunFam" id="2.60.40.10:FF:000023">
    <property type="entry name" value="receptor-type tyrosine-protein phosphatase delta isoform X2"/>
    <property type="match status" value="1"/>
</dbReference>
<dbReference type="InterPro" id="IPR013098">
    <property type="entry name" value="Ig_I-set"/>
</dbReference>
<feature type="domain" description="Ig-like" evidence="3">
    <location>
        <begin position="24"/>
        <end position="114"/>
    </location>
</feature>
<proteinExistence type="predicted"/>
<accession>A0A8C5ZY68</accession>
<dbReference type="Proteomes" id="UP000694407">
    <property type="component" value="Unplaced"/>
</dbReference>
<sequence>GVGGWGPGEIPRIQRAAVGGAKPPRFIKEPKDQIGVSGGVASFVCQATGDPRPRVTWNKKGKKVNSQRFETIEFDESSGAVLRIQPLRTPRDENVYECVAQNPVGEVTVHAKLTVLRGTGLPGQVASSWALGLGRDT</sequence>
<dbReference type="SUPFAM" id="SSF48726">
    <property type="entry name" value="Immunoglobulin"/>
    <property type="match status" value="1"/>
</dbReference>
<dbReference type="InterPro" id="IPR013783">
    <property type="entry name" value="Ig-like_fold"/>
</dbReference>
<evidence type="ECO:0000313" key="5">
    <source>
        <dbReference type="Proteomes" id="UP000694407"/>
    </source>
</evidence>
<dbReference type="SMART" id="SM00409">
    <property type="entry name" value="IG"/>
    <property type="match status" value="1"/>
</dbReference>
<keyword evidence="5" id="KW-1185">Reference proteome</keyword>
<dbReference type="PROSITE" id="PS50835">
    <property type="entry name" value="IG_LIKE"/>
    <property type="match status" value="1"/>
</dbReference>
<evidence type="ECO:0000256" key="1">
    <source>
        <dbReference type="ARBA" id="ARBA00023319"/>
    </source>
</evidence>
<dbReference type="SMART" id="SM00408">
    <property type="entry name" value="IGc2"/>
    <property type="match status" value="1"/>
</dbReference>
<dbReference type="InterPro" id="IPR007110">
    <property type="entry name" value="Ig-like_dom"/>
</dbReference>
<name>A0A8C5ZY68_MARMA</name>
<dbReference type="GeneTree" id="ENSGT00940000153617"/>
<organism evidence="4 5">
    <name type="scientific">Marmota marmota marmota</name>
    <name type="common">Alpine marmot</name>
    <dbReference type="NCBI Taxonomy" id="9994"/>
    <lineage>
        <taxon>Eukaryota</taxon>
        <taxon>Metazoa</taxon>
        <taxon>Chordata</taxon>
        <taxon>Craniata</taxon>
        <taxon>Vertebrata</taxon>
        <taxon>Euteleostomi</taxon>
        <taxon>Mammalia</taxon>
        <taxon>Eutheria</taxon>
        <taxon>Euarchontoglires</taxon>
        <taxon>Glires</taxon>
        <taxon>Rodentia</taxon>
        <taxon>Sciuromorpha</taxon>
        <taxon>Sciuridae</taxon>
        <taxon>Xerinae</taxon>
        <taxon>Marmotini</taxon>
        <taxon>Marmota</taxon>
    </lineage>
</organism>
<reference evidence="4" key="1">
    <citation type="submission" date="2025-08" db="UniProtKB">
        <authorList>
            <consortium name="Ensembl"/>
        </authorList>
    </citation>
    <scope>IDENTIFICATION</scope>
</reference>
<dbReference type="InterPro" id="IPR003599">
    <property type="entry name" value="Ig_sub"/>
</dbReference>
<dbReference type="Gene3D" id="2.60.40.10">
    <property type="entry name" value="Immunoglobulins"/>
    <property type="match status" value="1"/>
</dbReference>
<dbReference type="PANTHER" id="PTHR10075:SF14">
    <property type="entry name" value="CELL ADHESION MOLECULE DSCAM2-RELATED"/>
    <property type="match status" value="1"/>
</dbReference>
<protein>
    <recommendedName>
        <fullName evidence="3">Ig-like domain-containing protein</fullName>
    </recommendedName>
</protein>
<evidence type="ECO:0000259" key="3">
    <source>
        <dbReference type="PROSITE" id="PS50835"/>
    </source>
</evidence>
<dbReference type="Pfam" id="PF07679">
    <property type="entry name" value="I-set"/>
    <property type="match status" value="1"/>
</dbReference>
<keyword evidence="1" id="KW-0393">Immunoglobulin domain</keyword>
<evidence type="ECO:0000313" key="4">
    <source>
        <dbReference type="Ensembl" id="ENSMMMP00000021193.1"/>
    </source>
</evidence>
<dbReference type="PANTHER" id="PTHR10075">
    <property type="entry name" value="BASIGIN RELATED"/>
    <property type="match status" value="1"/>
</dbReference>
<feature type="region of interest" description="Disordered" evidence="2">
    <location>
        <begin position="1"/>
        <end position="24"/>
    </location>
</feature>
<dbReference type="InterPro" id="IPR003598">
    <property type="entry name" value="Ig_sub2"/>
</dbReference>
<reference evidence="4" key="2">
    <citation type="submission" date="2025-09" db="UniProtKB">
        <authorList>
            <consortium name="Ensembl"/>
        </authorList>
    </citation>
    <scope>IDENTIFICATION</scope>
</reference>
<dbReference type="InterPro" id="IPR036179">
    <property type="entry name" value="Ig-like_dom_sf"/>
</dbReference>
<evidence type="ECO:0000256" key="2">
    <source>
        <dbReference type="SAM" id="MobiDB-lite"/>
    </source>
</evidence>
<dbReference type="AlphaFoldDB" id="A0A8C5ZY68"/>
<dbReference type="Ensembl" id="ENSMMMT00000024071.1">
    <property type="protein sequence ID" value="ENSMMMP00000021193.1"/>
    <property type="gene ID" value="ENSMMMG00000018676.1"/>
</dbReference>